<dbReference type="EMBL" id="BQKY01000008">
    <property type="protein sequence ID" value="GJN91167.1"/>
    <property type="molecule type" value="Genomic_DNA"/>
</dbReference>
<dbReference type="Proteomes" id="UP001342314">
    <property type="component" value="Unassembled WGS sequence"/>
</dbReference>
<accession>A0AAV5GP67</accession>
<evidence type="ECO:0000313" key="3">
    <source>
        <dbReference type="Proteomes" id="UP001342314"/>
    </source>
</evidence>
<dbReference type="SUPFAM" id="SSF56112">
    <property type="entry name" value="Protein kinase-like (PK-like)"/>
    <property type="match status" value="1"/>
</dbReference>
<keyword evidence="3" id="KW-1185">Reference proteome</keyword>
<gene>
    <name evidence="2" type="ORF">Rhopal_004185-T1</name>
</gene>
<proteinExistence type="predicted"/>
<dbReference type="PANTHER" id="PTHR21310:SF15">
    <property type="entry name" value="AMINOGLYCOSIDE PHOSPHOTRANSFERASE DOMAIN-CONTAINING PROTEIN"/>
    <property type="match status" value="1"/>
</dbReference>
<dbReference type="Pfam" id="PF01636">
    <property type="entry name" value="APH"/>
    <property type="match status" value="1"/>
</dbReference>
<dbReference type="InterPro" id="IPR051678">
    <property type="entry name" value="AGP_Transferase"/>
</dbReference>
<evidence type="ECO:0000259" key="1">
    <source>
        <dbReference type="Pfam" id="PF01636"/>
    </source>
</evidence>
<sequence length="247" mass="27783">MRRSKAQGGLFYGSIGFDDRLYLYQSLLPGRPLSTILWGLSADQRAASAVPVFSALKDLWGLPRPGYVGGFNRRGRGALGGFSEPPLPPGEVERRGTPSQYPIDMWWPTMSDFYDYVRQNYLRKGGDPAHWDTEVEPGLDRDAEPVFVHCDIAARNLLFDDDLRLTGIIDFNPVGWYPLEVQWLLLCDELDNCREQGRVEETFLEALVAAVADRLTSSARHAATFWWRGLNGSRLPPAYKRGTMGEA</sequence>
<dbReference type="InterPro" id="IPR002575">
    <property type="entry name" value="Aminoglycoside_PTrfase"/>
</dbReference>
<dbReference type="Gene3D" id="3.90.1200.10">
    <property type="match status" value="1"/>
</dbReference>
<dbReference type="InterPro" id="IPR011009">
    <property type="entry name" value="Kinase-like_dom_sf"/>
</dbReference>
<dbReference type="AlphaFoldDB" id="A0AAV5GP67"/>
<protein>
    <recommendedName>
        <fullName evidence="1">Aminoglycoside phosphotransferase domain-containing protein</fullName>
    </recommendedName>
</protein>
<feature type="domain" description="Aminoglycoside phosphotransferase" evidence="1">
    <location>
        <begin position="21"/>
        <end position="180"/>
    </location>
</feature>
<organism evidence="2 3">
    <name type="scientific">Rhodotorula paludigena</name>
    <dbReference type="NCBI Taxonomy" id="86838"/>
    <lineage>
        <taxon>Eukaryota</taxon>
        <taxon>Fungi</taxon>
        <taxon>Dikarya</taxon>
        <taxon>Basidiomycota</taxon>
        <taxon>Pucciniomycotina</taxon>
        <taxon>Microbotryomycetes</taxon>
        <taxon>Sporidiobolales</taxon>
        <taxon>Sporidiobolaceae</taxon>
        <taxon>Rhodotorula</taxon>
    </lineage>
</organism>
<dbReference type="PANTHER" id="PTHR21310">
    <property type="entry name" value="AMINOGLYCOSIDE PHOSPHOTRANSFERASE-RELATED-RELATED"/>
    <property type="match status" value="1"/>
</dbReference>
<name>A0AAV5GP67_9BASI</name>
<reference evidence="2 3" key="1">
    <citation type="submission" date="2021-12" db="EMBL/GenBank/DDBJ databases">
        <title>High titer production of polyol ester of fatty acids by Rhodotorula paludigena BS15 towards product separation-free biomass refinery.</title>
        <authorList>
            <person name="Mano J."/>
            <person name="Ono H."/>
            <person name="Tanaka T."/>
            <person name="Naito K."/>
            <person name="Sushida H."/>
            <person name="Ike M."/>
            <person name="Tokuyasu K."/>
            <person name="Kitaoka M."/>
        </authorList>
    </citation>
    <scope>NUCLEOTIDE SEQUENCE [LARGE SCALE GENOMIC DNA]</scope>
    <source>
        <strain evidence="2 3">BS15</strain>
    </source>
</reference>
<evidence type="ECO:0000313" key="2">
    <source>
        <dbReference type="EMBL" id="GJN91167.1"/>
    </source>
</evidence>
<comment type="caution">
    <text evidence="2">The sequence shown here is derived from an EMBL/GenBank/DDBJ whole genome shotgun (WGS) entry which is preliminary data.</text>
</comment>